<evidence type="ECO:0000313" key="1">
    <source>
        <dbReference type="EMBL" id="KAJ9107430.1"/>
    </source>
</evidence>
<name>A0ACC2W8K9_9TREE</name>
<protein>
    <submittedName>
        <fullName evidence="1">Uncharacterized protein</fullName>
    </submittedName>
</protein>
<keyword evidence="2" id="KW-1185">Reference proteome</keyword>
<gene>
    <name evidence="1" type="ORF">QFC21_000881</name>
</gene>
<dbReference type="EMBL" id="JASBWT010000002">
    <property type="protein sequence ID" value="KAJ9107430.1"/>
    <property type="molecule type" value="Genomic_DNA"/>
</dbReference>
<evidence type="ECO:0000313" key="2">
    <source>
        <dbReference type="Proteomes" id="UP001227268"/>
    </source>
</evidence>
<sequence length="216" mass="22303">MFARPFALCAVLLACIAHVQAAISVLEPNSQTTWYKNNTVQMTWGSAAGDPNPFRILLNNSEGAMSTNATLADSVNTDLKGLTILLPQLLDSTGYMIYFVNTSNSTQVYAASQPFIIASGQVPSTVASASGAAASTLTATSANIPGPYTPFSTTAVPTATKSSSASASGATSNDAATSHGHQLSVLVAAGRQICEEREAVAMDLFTQAAYKVAVES</sequence>
<reference evidence="1" key="1">
    <citation type="submission" date="2023-04" db="EMBL/GenBank/DDBJ databases">
        <title>Draft Genome sequencing of Naganishia species isolated from polar environments using Oxford Nanopore Technology.</title>
        <authorList>
            <person name="Leo P."/>
            <person name="Venkateswaran K."/>
        </authorList>
    </citation>
    <scope>NUCLEOTIDE SEQUENCE</scope>
    <source>
        <strain evidence="1">MNA-CCFEE 5423</strain>
    </source>
</reference>
<dbReference type="Proteomes" id="UP001227268">
    <property type="component" value="Unassembled WGS sequence"/>
</dbReference>
<proteinExistence type="predicted"/>
<accession>A0ACC2W8K9</accession>
<organism evidence="1 2">
    <name type="scientific">Naganishia friedmannii</name>
    <dbReference type="NCBI Taxonomy" id="89922"/>
    <lineage>
        <taxon>Eukaryota</taxon>
        <taxon>Fungi</taxon>
        <taxon>Dikarya</taxon>
        <taxon>Basidiomycota</taxon>
        <taxon>Agaricomycotina</taxon>
        <taxon>Tremellomycetes</taxon>
        <taxon>Filobasidiales</taxon>
        <taxon>Filobasidiaceae</taxon>
        <taxon>Naganishia</taxon>
    </lineage>
</organism>
<comment type="caution">
    <text evidence="1">The sequence shown here is derived from an EMBL/GenBank/DDBJ whole genome shotgun (WGS) entry which is preliminary data.</text>
</comment>